<protein>
    <recommendedName>
        <fullName evidence="3">Methyltransferase type 12</fullName>
    </recommendedName>
</protein>
<dbReference type="OrthoDB" id="9777638at2"/>
<dbReference type="Gene3D" id="3.40.50.150">
    <property type="entry name" value="Vaccinia Virus protein VP39"/>
    <property type="match status" value="1"/>
</dbReference>
<dbReference type="PANTHER" id="PTHR43861">
    <property type="entry name" value="TRANS-ACONITATE 2-METHYLTRANSFERASE-RELATED"/>
    <property type="match status" value="1"/>
</dbReference>
<sequence>MWGNMVDCNMCGSAGTKPLFRVKGFDLVQCVRCDLAYVSNPPDPEGLRKLYSAGESDYHSELHDPDSAASRRMAAIAARHLTFTRRFVTEGRLVDVGCSSGEFLLLAQKAGFDCSGIEFSEESAIEARRRTGLTVERGTLHDTTIEAGSCDVLTLFDVIEHVPDPLADLARAFELLAPGGWLVLSTPNIDGLFPRASRPLANRLDYWPHPEPPHHLFQFSQTTLSRMVGQAGFSVEGVRHCNIDLAYTFGTPATLARMPKRLAYAALFAPLAKLGPMLNMGDWLYMAARKPKAN</sequence>
<dbReference type="EMBL" id="LYMM01000030">
    <property type="protein sequence ID" value="PNU04880.1"/>
    <property type="molecule type" value="Genomic_DNA"/>
</dbReference>
<dbReference type="AlphaFoldDB" id="A0A2K2G1F6"/>
<evidence type="ECO:0008006" key="3">
    <source>
        <dbReference type="Google" id="ProtNLM"/>
    </source>
</evidence>
<evidence type="ECO:0000313" key="2">
    <source>
        <dbReference type="Proteomes" id="UP000236327"/>
    </source>
</evidence>
<keyword evidence="2" id="KW-1185">Reference proteome</keyword>
<evidence type="ECO:0000313" key="1">
    <source>
        <dbReference type="EMBL" id="PNU04880.1"/>
    </source>
</evidence>
<dbReference type="Pfam" id="PF13489">
    <property type="entry name" value="Methyltransf_23"/>
    <property type="match status" value="1"/>
</dbReference>
<dbReference type="PANTHER" id="PTHR43861:SF6">
    <property type="entry name" value="METHYLTRANSFERASE TYPE 11"/>
    <property type="match status" value="1"/>
</dbReference>
<gene>
    <name evidence="1" type="ORF">A8V01_18365</name>
</gene>
<organism evidence="1 2">
    <name type="scientific">Novosphingobium guangzhouense</name>
    <dbReference type="NCBI Taxonomy" id="1850347"/>
    <lineage>
        <taxon>Bacteria</taxon>
        <taxon>Pseudomonadati</taxon>
        <taxon>Pseudomonadota</taxon>
        <taxon>Alphaproteobacteria</taxon>
        <taxon>Sphingomonadales</taxon>
        <taxon>Sphingomonadaceae</taxon>
        <taxon>Novosphingobium</taxon>
    </lineage>
</organism>
<dbReference type="SUPFAM" id="SSF53335">
    <property type="entry name" value="S-adenosyl-L-methionine-dependent methyltransferases"/>
    <property type="match status" value="1"/>
</dbReference>
<reference evidence="1 2" key="1">
    <citation type="submission" date="2016-05" db="EMBL/GenBank/DDBJ databases">
        <title>Complete genome sequence of Novosphingobium guangzhouense SA925(T).</title>
        <authorList>
            <person name="Sha S."/>
        </authorList>
    </citation>
    <scope>NUCLEOTIDE SEQUENCE [LARGE SCALE GENOMIC DNA]</scope>
    <source>
        <strain evidence="1 2">SA925</strain>
    </source>
</reference>
<accession>A0A2K2G1F6</accession>
<name>A0A2K2G1F6_9SPHN</name>
<dbReference type="CDD" id="cd02440">
    <property type="entry name" value="AdoMet_MTases"/>
    <property type="match status" value="1"/>
</dbReference>
<dbReference type="Proteomes" id="UP000236327">
    <property type="component" value="Unassembled WGS sequence"/>
</dbReference>
<proteinExistence type="predicted"/>
<comment type="caution">
    <text evidence="1">The sequence shown here is derived from an EMBL/GenBank/DDBJ whole genome shotgun (WGS) entry which is preliminary data.</text>
</comment>
<dbReference type="InterPro" id="IPR029063">
    <property type="entry name" value="SAM-dependent_MTases_sf"/>
</dbReference>